<comment type="caution">
    <text evidence="2">The sequence shown here is derived from an EMBL/GenBank/DDBJ whole genome shotgun (WGS) entry which is preliminary data.</text>
</comment>
<accession>A0ABR8KWD3</accession>
<sequence length="306" mass="33060">MLRKSKLLAATAALSLAFPTAACAQEAETEIEPVETTEEVEADVQAQTDKTISERRAQLLAEATEALSETQKAITALEEENTQEALDALAVATGKLELILARDPGLSLAPVDVSIVERDVLTTPEAVRELRDEIEELTDEGRLQEARRLIAGLASEIVIRTANLPLLTYPDAIKLAAAQLDRGEEELAVRTLNTALSTIVVTEATVPLPMLRAEASVDAARALLDEAGGVTTLSDEQKDQIATHLGAARTQLEMAEALGYEAGDARDELDDDIEQLEEQIEAGEESDSLFDSIERQFNSLKDRLTT</sequence>
<dbReference type="EMBL" id="JACXLC010000001">
    <property type="protein sequence ID" value="MBD2843538.1"/>
    <property type="molecule type" value="Genomic_DNA"/>
</dbReference>
<evidence type="ECO:0000313" key="2">
    <source>
        <dbReference type="EMBL" id="MBD2843538.1"/>
    </source>
</evidence>
<evidence type="ECO:0000256" key="1">
    <source>
        <dbReference type="SAM" id="SignalP"/>
    </source>
</evidence>
<keyword evidence="1" id="KW-0732">Signal</keyword>
<gene>
    <name evidence="2" type="ORF">IB285_14850</name>
</gene>
<dbReference type="RefSeq" id="WP_190788891.1">
    <property type="nucleotide sequence ID" value="NZ_JACXLC010000001.1"/>
</dbReference>
<organism evidence="2 3">
    <name type="scientific">Erythrobacter rubeus</name>
    <dbReference type="NCBI Taxonomy" id="2760803"/>
    <lineage>
        <taxon>Bacteria</taxon>
        <taxon>Pseudomonadati</taxon>
        <taxon>Pseudomonadota</taxon>
        <taxon>Alphaproteobacteria</taxon>
        <taxon>Sphingomonadales</taxon>
        <taxon>Erythrobacteraceae</taxon>
        <taxon>Erythrobacter/Porphyrobacter group</taxon>
        <taxon>Erythrobacter</taxon>
    </lineage>
</organism>
<feature type="chain" id="PRO_5045872699" evidence="1">
    <location>
        <begin position="25"/>
        <end position="306"/>
    </location>
</feature>
<evidence type="ECO:0000313" key="3">
    <source>
        <dbReference type="Proteomes" id="UP000635384"/>
    </source>
</evidence>
<reference evidence="2 3" key="1">
    <citation type="submission" date="2020-09" db="EMBL/GenBank/DDBJ databases">
        <authorList>
            <person name="Yoon J.-W."/>
        </authorList>
    </citation>
    <scope>NUCLEOTIDE SEQUENCE [LARGE SCALE GENOMIC DNA]</scope>
    <source>
        <strain evidence="2 3">KMU-140</strain>
    </source>
</reference>
<keyword evidence="3" id="KW-1185">Reference proteome</keyword>
<dbReference type="InterPro" id="IPR021236">
    <property type="entry name" value="Uncharacterised_YfdX"/>
</dbReference>
<proteinExistence type="predicted"/>
<feature type="signal peptide" evidence="1">
    <location>
        <begin position="1"/>
        <end position="24"/>
    </location>
</feature>
<protein>
    <submittedName>
        <fullName evidence="2">YfdX family protein</fullName>
    </submittedName>
</protein>
<dbReference type="Proteomes" id="UP000635384">
    <property type="component" value="Unassembled WGS sequence"/>
</dbReference>
<name>A0ABR8KWD3_9SPHN</name>
<dbReference type="Pfam" id="PF10938">
    <property type="entry name" value="YfdX"/>
    <property type="match status" value="1"/>
</dbReference>